<sequence>MYRCQSALKLLEINDRYRIFHRLRPSTVVDLAAAPGGFAQVALELMHLPENAPQSALPPIVVAVDQRSIDPMPGLVAVRGNILQHQRILQTVQGALSLMRAPTTSPPRVLSSAHTAPQARCVDMVLHDGVSVVKGQRAFSVTYAQNHMALSTLLLASKLFQRRGLMPDLLTDAAPHRSSKPEGRISRSTSAPRSSSAVLPVCFVSKVLQCDHSAQVLEATQALFRYVRIFKPVASRPESLERYVVATDFQLAAWQRLTAPHAPTVPRNWQWRHKHPRSTASVSLFSMPPALEDCAVCTALRHASAEAVLAQQEHANVHVDSDDAPPAAHQEHVQEAGDKEPHQASLVSQLLPYVYGSSGVAGDAHLSLPIDHVALRRIKNIMNVKSKHDLAKALDNVHLLETPEDCTRYVNLTASYIRQQARMEEQAQSPSLATRQRAAYLQRQLRGVRLSGLEKSALLRKACTLVEERRVPLVVASRLLRFRWPGDLATVACGVRQSYVMDLIRSWATEALQQNELEPRDARALLNNCAFALKSAVRRHAKGQAAEPLSDISSFIGALVMRASQDAHSPAKAEGLIGLMWSVHLTGCPAPASFWDTMVQRVVSMNEALEGELASSADAAASEDGTPTSARAISTSPASSPSSAKVPRAGHFFSTLSTRQLYRFLTVLKLAKWDGNPTVLHRLADQTLRNVAFELEAANFDRHVSSDSTAQQKPVRLPKSVVARRIRQVADLHPDEFLELLHLAGDLGVPFSISATRMVDELLIPLVPHLNAKQLIVLLQVVRHTRSQSSTLLQVVMDRLVERGAAGAYALPLAKAAVKAAAKAPAVFQSLRTDDFVELFTTTCEAQHTLVRAAEVAAMGDILYALSRRYEETSLQGQRIREVMNLLCAQVDRLVQLQVASSSIADRLLECTVLLRMRANKVQYPAVQELLASRAVAVDREERCREARQEWALKWAETLAAGAVEGAISSPRRESLKWEGLSEGNLPQVAKAALSVYGEFVYIFERMVTVKAVLTAKDFELFAFSIKKAGLYSILQGAQLFQQGHFEADVPYTTPASQAAAQGLSRTMPAWMEKTVTNAVLTKLSNSRISSSDTDDDFLKVLGHVHCDAAKVDAVIEMMARSPLRRLQRQRPVWLYIAELARRFGSEETKEAMSAYLKKALY</sequence>
<dbReference type="VEuPathDB" id="TriTrypDB:LdBPK_310680.1"/>
<dbReference type="InterPro" id="IPR002877">
    <property type="entry name" value="RNA_MeTrfase_FtsJ_dom"/>
</dbReference>
<evidence type="ECO:0000256" key="3">
    <source>
        <dbReference type="ARBA" id="ARBA00022691"/>
    </source>
</evidence>
<feature type="compositionally biased region" description="Low complexity" evidence="4">
    <location>
        <begin position="614"/>
        <end position="644"/>
    </location>
</feature>
<protein>
    <submittedName>
        <fullName evidence="6">FtsJ-like methyltransferase family protein</fullName>
    </submittedName>
</protein>
<dbReference type="Gene3D" id="3.40.50.150">
    <property type="entry name" value="Vaccinia Virus protein VP39"/>
    <property type="match status" value="1"/>
</dbReference>
<dbReference type="CDD" id="cd23742">
    <property type="entry name" value="RESC12-12A"/>
    <property type="match status" value="1"/>
</dbReference>
<organism evidence="6 7">
    <name type="scientific">Leishmania donovani</name>
    <dbReference type="NCBI Taxonomy" id="5661"/>
    <lineage>
        <taxon>Eukaryota</taxon>
        <taxon>Discoba</taxon>
        <taxon>Euglenozoa</taxon>
        <taxon>Kinetoplastea</taxon>
        <taxon>Metakinetoplastina</taxon>
        <taxon>Trypanosomatida</taxon>
        <taxon>Trypanosomatidae</taxon>
        <taxon>Leishmaniinae</taxon>
        <taxon>Leishmania</taxon>
    </lineage>
</organism>
<evidence type="ECO:0000256" key="1">
    <source>
        <dbReference type="ARBA" id="ARBA00022603"/>
    </source>
</evidence>
<keyword evidence="2 6" id="KW-0808">Transferase</keyword>
<evidence type="ECO:0000313" key="7">
    <source>
        <dbReference type="Proteomes" id="UP000318821"/>
    </source>
</evidence>
<evidence type="ECO:0000256" key="4">
    <source>
        <dbReference type="SAM" id="MobiDB-lite"/>
    </source>
</evidence>
<dbReference type="SUPFAM" id="SSF53335">
    <property type="entry name" value="S-adenosyl-L-methionine-dependent methyltransferases"/>
    <property type="match status" value="1"/>
</dbReference>
<dbReference type="VEuPathDB" id="TriTrypDB:LdCL_310012400"/>
<dbReference type="GO" id="GO:0000463">
    <property type="term" value="P:maturation of LSU-rRNA from tricistronic rRNA transcript (SSU-rRNA, 5.8S rRNA, LSU-rRNA)"/>
    <property type="evidence" value="ECO:0007669"/>
    <property type="project" value="TreeGrafter"/>
</dbReference>
<accession>A0A504X952</accession>
<dbReference type="PANTHER" id="PTHR10920:SF19">
    <property type="entry name" value="METHYLTRANSFERASE, PUTATIVE-RELATED"/>
    <property type="match status" value="1"/>
</dbReference>
<name>A0A504X952_LEIDO</name>
<dbReference type="Pfam" id="PF01728">
    <property type="entry name" value="FtsJ"/>
    <property type="match status" value="1"/>
</dbReference>
<dbReference type="InterPro" id="IPR029063">
    <property type="entry name" value="SAM-dependent_MTases_sf"/>
</dbReference>
<evidence type="ECO:0000313" key="6">
    <source>
        <dbReference type="EMBL" id="TPP41557.1"/>
    </source>
</evidence>
<proteinExistence type="predicted"/>
<dbReference type="GO" id="GO:0005730">
    <property type="term" value="C:nucleolus"/>
    <property type="evidence" value="ECO:0007669"/>
    <property type="project" value="TreeGrafter"/>
</dbReference>
<dbReference type="VEuPathDB" id="TriTrypDB:LDHU3_31.0970"/>
<dbReference type="GO" id="GO:0000466">
    <property type="term" value="P:maturation of 5.8S rRNA from tricistronic rRNA transcript (SSU-rRNA, 5.8S rRNA, LSU-rRNA)"/>
    <property type="evidence" value="ECO:0007669"/>
    <property type="project" value="TreeGrafter"/>
</dbReference>
<dbReference type="VEuPathDB" id="TriTrypDB:LdCL_310012500"/>
<dbReference type="Proteomes" id="UP000318821">
    <property type="component" value="Unassembled WGS sequence"/>
</dbReference>
<keyword evidence="3" id="KW-0949">S-adenosyl-L-methionine</keyword>
<feature type="region of interest" description="Disordered" evidence="4">
    <location>
        <begin position="171"/>
        <end position="191"/>
    </location>
</feature>
<evidence type="ECO:0000259" key="5">
    <source>
        <dbReference type="Pfam" id="PF01728"/>
    </source>
</evidence>
<comment type="caution">
    <text evidence="6">The sequence shown here is derived from an EMBL/GenBank/DDBJ whole genome shotgun (WGS) entry which is preliminary data.</text>
</comment>
<dbReference type="PANTHER" id="PTHR10920">
    <property type="entry name" value="RIBOSOMAL RNA METHYLTRANSFERASE"/>
    <property type="match status" value="1"/>
</dbReference>
<dbReference type="GO" id="GO:0008650">
    <property type="term" value="F:rRNA (uridine-2'-O-)-methyltransferase activity"/>
    <property type="evidence" value="ECO:0007669"/>
    <property type="project" value="TreeGrafter"/>
</dbReference>
<reference evidence="7" key="1">
    <citation type="submission" date="2019-02" db="EMBL/GenBank/DDBJ databases">
        <title>FDA dAtabase for Regulatory Grade micrObial Sequences (FDA-ARGOS): Supporting development and validation of Infectious Disease Dx tests.</title>
        <authorList>
            <person name="Duncan R."/>
            <person name="Fisher C."/>
            <person name="Tallon L."/>
            <person name="Sadzewicz L."/>
            <person name="Sengamalay N."/>
            <person name="Ott S."/>
            <person name="Godinez A."/>
            <person name="Nagaraj S."/>
            <person name="Vavikolanu K."/>
            <person name="Vyas G."/>
            <person name="Nadendla S."/>
            <person name="Aluvathingal J."/>
            <person name="Sichtig H."/>
        </authorList>
    </citation>
    <scope>NUCLEOTIDE SEQUENCE [LARGE SCALE GENOMIC DNA]</scope>
    <source>
        <strain evidence="7">FDAARGOS_360</strain>
    </source>
</reference>
<dbReference type="VEuPathDB" id="TriTrypDB:LdBPK_310670.1"/>
<dbReference type="GO" id="GO:0016435">
    <property type="term" value="F:rRNA (guanine) methyltransferase activity"/>
    <property type="evidence" value="ECO:0007669"/>
    <property type="project" value="TreeGrafter"/>
</dbReference>
<gene>
    <name evidence="6" type="ORF">CGC20_3835</name>
</gene>
<keyword evidence="1 6" id="KW-0489">Methyltransferase</keyword>
<dbReference type="GO" id="GO:0030687">
    <property type="term" value="C:preribosome, large subunit precursor"/>
    <property type="evidence" value="ECO:0007669"/>
    <property type="project" value="TreeGrafter"/>
</dbReference>
<feature type="region of interest" description="Disordered" evidence="4">
    <location>
        <begin position="614"/>
        <end position="646"/>
    </location>
</feature>
<dbReference type="AlphaFoldDB" id="A0A504X952"/>
<dbReference type="EMBL" id="RHLD01000005">
    <property type="protein sequence ID" value="TPP41557.1"/>
    <property type="molecule type" value="Genomic_DNA"/>
</dbReference>
<feature type="domain" description="Ribosomal RNA methyltransferase FtsJ" evidence="5">
    <location>
        <begin position="2"/>
        <end position="249"/>
    </location>
</feature>
<dbReference type="VEuPathDB" id="TriTrypDB:LDHU3_31.0980"/>
<evidence type="ECO:0000256" key="2">
    <source>
        <dbReference type="ARBA" id="ARBA00022679"/>
    </source>
</evidence>
<dbReference type="InterPro" id="IPR050082">
    <property type="entry name" value="RNA_methyltr_RlmE"/>
</dbReference>